<reference evidence="1 2" key="1">
    <citation type="journal article" date="2018" name="Front. Plant Sci.">
        <title>Red Clover (Trifolium pratense) and Zigzag Clover (T. medium) - A Picture of Genomic Similarities and Differences.</title>
        <authorList>
            <person name="Dluhosova J."/>
            <person name="Istvanek J."/>
            <person name="Nedelnik J."/>
            <person name="Repkova J."/>
        </authorList>
    </citation>
    <scope>NUCLEOTIDE SEQUENCE [LARGE SCALE GENOMIC DNA]</scope>
    <source>
        <strain evidence="2">cv. 10/8</strain>
        <tissue evidence="1">Leaf</tissue>
    </source>
</reference>
<dbReference type="AlphaFoldDB" id="A0A392MEG1"/>
<proteinExistence type="predicted"/>
<name>A0A392MEG1_9FABA</name>
<sequence>MWSEVRFLAHAYGKHSVGRGEPTLCVPQVPRQRLVIANGSGSFVPISWISTLVATLKGLLQEDFSNVVEDLDCLEHELSLLKKQKRELIGYVFGDVLKMLTKNRSLRGSESYRDELGLQLDKITEDLEVADQNRATLVEAIDSARFYPYFCISVVIVL</sequence>
<keyword evidence="2" id="KW-1185">Reference proteome</keyword>
<protein>
    <submittedName>
        <fullName evidence="1">Uncharacterized protein</fullName>
    </submittedName>
</protein>
<dbReference type="Proteomes" id="UP000265520">
    <property type="component" value="Unassembled WGS sequence"/>
</dbReference>
<evidence type="ECO:0000313" key="2">
    <source>
        <dbReference type="Proteomes" id="UP000265520"/>
    </source>
</evidence>
<gene>
    <name evidence="1" type="ORF">A2U01_0006510</name>
</gene>
<dbReference type="EMBL" id="LXQA010008912">
    <property type="protein sequence ID" value="MCH85661.1"/>
    <property type="molecule type" value="Genomic_DNA"/>
</dbReference>
<evidence type="ECO:0000313" key="1">
    <source>
        <dbReference type="EMBL" id="MCH85661.1"/>
    </source>
</evidence>
<organism evidence="1 2">
    <name type="scientific">Trifolium medium</name>
    <dbReference type="NCBI Taxonomy" id="97028"/>
    <lineage>
        <taxon>Eukaryota</taxon>
        <taxon>Viridiplantae</taxon>
        <taxon>Streptophyta</taxon>
        <taxon>Embryophyta</taxon>
        <taxon>Tracheophyta</taxon>
        <taxon>Spermatophyta</taxon>
        <taxon>Magnoliopsida</taxon>
        <taxon>eudicotyledons</taxon>
        <taxon>Gunneridae</taxon>
        <taxon>Pentapetalae</taxon>
        <taxon>rosids</taxon>
        <taxon>fabids</taxon>
        <taxon>Fabales</taxon>
        <taxon>Fabaceae</taxon>
        <taxon>Papilionoideae</taxon>
        <taxon>50 kb inversion clade</taxon>
        <taxon>NPAAA clade</taxon>
        <taxon>Hologalegina</taxon>
        <taxon>IRL clade</taxon>
        <taxon>Trifolieae</taxon>
        <taxon>Trifolium</taxon>
    </lineage>
</organism>
<accession>A0A392MEG1</accession>
<comment type="caution">
    <text evidence="1">The sequence shown here is derived from an EMBL/GenBank/DDBJ whole genome shotgun (WGS) entry which is preliminary data.</text>
</comment>